<evidence type="ECO:0000259" key="9">
    <source>
        <dbReference type="Pfam" id="PF01261"/>
    </source>
</evidence>
<feature type="binding site" evidence="8">
    <location>
        <position position="225"/>
    </location>
    <ligand>
        <name>Zn(2+)</name>
        <dbReference type="ChEBI" id="CHEBI:29105"/>
        <label>3</label>
    </ligand>
</feature>
<keyword evidence="8" id="KW-0255">Endonuclease</keyword>
<evidence type="ECO:0000256" key="5">
    <source>
        <dbReference type="ARBA" id="ARBA00022801"/>
    </source>
</evidence>
<feature type="binding site" evidence="8">
    <location>
        <position position="255"/>
    </location>
    <ligand>
        <name>Zn(2+)</name>
        <dbReference type="ChEBI" id="CHEBI:29105"/>
        <label>2</label>
    </ligand>
</feature>
<evidence type="ECO:0000256" key="6">
    <source>
        <dbReference type="ARBA" id="ARBA00022833"/>
    </source>
</evidence>
<dbReference type="SUPFAM" id="SSF51658">
    <property type="entry name" value="Xylose isomerase-like"/>
    <property type="match status" value="1"/>
</dbReference>
<dbReference type="RefSeq" id="WP_051188240.1">
    <property type="nucleotide sequence ID" value="NZ_JAPYYP010000010.1"/>
</dbReference>
<feature type="binding site" evidence="8">
    <location>
        <position position="141"/>
    </location>
    <ligand>
        <name>Zn(2+)</name>
        <dbReference type="ChEBI" id="CHEBI:29105"/>
        <label>2</label>
    </ligand>
</feature>
<sequence length="286" mass="31850">MKIGCHISVGRGLEQAVLRAIELGAESLQVFTKNPRGLRPKKIDHQDATKGVDLLQKHDLTLVCHTPYITNLSTPKPDLQEVTIRSILEDLHIAEAYGSVGAVVHCGKHVGEGEEYGTKRMVETLDLILEQYDGPVKLLLENTAGQGSELGLTIRDLMEIRAATRFPEKIGFCFDTCHAFAAGQWRGETFDELLEEMERTGYLEHLVAIHFNDSKAPFASRKDRHEKIGKGEIGSEALAKFLVSDKLQHLPVVLETPVEDEREYADEMVYLHELRREGLAAAGQEG</sequence>
<evidence type="ECO:0000256" key="2">
    <source>
        <dbReference type="ARBA" id="ARBA00022722"/>
    </source>
</evidence>
<dbReference type="CDD" id="cd00019">
    <property type="entry name" value="AP2Ec"/>
    <property type="match status" value="1"/>
</dbReference>
<dbReference type="HAMAP" id="MF_00152">
    <property type="entry name" value="Nfo"/>
    <property type="match status" value="1"/>
</dbReference>
<dbReference type="Gene3D" id="3.20.20.150">
    <property type="entry name" value="Divalent-metal-dependent TIM barrel enzymes"/>
    <property type="match status" value="1"/>
</dbReference>
<feature type="binding site" evidence="8">
    <location>
        <position position="141"/>
    </location>
    <ligand>
        <name>Zn(2+)</name>
        <dbReference type="ChEBI" id="CHEBI:29105"/>
        <label>1</label>
    </ligand>
</feature>
<comment type="function">
    <text evidence="8">Endonuclease IV plays a role in DNA repair. It cleaves phosphodiester bonds at apurinic or apyrimidinic (AP) sites, generating a 3'-hydroxyl group and a 5'-terminal sugar phosphate.</text>
</comment>
<feature type="binding site" evidence="8">
    <location>
        <position position="175"/>
    </location>
    <ligand>
        <name>Zn(2+)</name>
        <dbReference type="ChEBI" id="CHEBI:29105"/>
        <label>2</label>
    </ligand>
</feature>
<dbReference type="GO" id="GO:0006284">
    <property type="term" value="P:base-excision repair"/>
    <property type="evidence" value="ECO:0007669"/>
    <property type="project" value="TreeGrafter"/>
</dbReference>
<proteinExistence type="inferred from homology"/>
<dbReference type="GO" id="GO:0008270">
    <property type="term" value="F:zinc ion binding"/>
    <property type="evidence" value="ECO:0007669"/>
    <property type="project" value="UniProtKB-UniRule"/>
</dbReference>
<dbReference type="PROSITE" id="PS00731">
    <property type="entry name" value="AP_NUCLEASE_F2_3"/>
    <property type="match status" value="1"/>
</dbReference>
<reference evidence="10" key="1">
    <citation type="submission" date="2022-12" db="EMBL/GenBank/DDBJ databases">
        <title>Draft genome sequence of the thermophilic strain Brevibacillus thermoruber HT42, isolated from Los Humeros, Puebla, Mexico, with biotechnological potential.</title>
        <authorList>
            <person name="Lara Sanchez J."/>
            <person name="Solis Palacios R."/>
            <person name="Bustos Baena A.S."/>
            <person name="Ruz Baez A.E."/>
            <person name="Espinosa Luna G."/>
            <person name="Oliart Ros R.M."/>
        </authorList>
    </citation>
    <scope>NUCLEOTIDE SEQUENCE</scope>
    <source>
        <strain evidence="10">HT42</strain>
    </source>
</reference>
<feature type="binding site" evidence="8">
    <location>
        <position position="210"/>
    </location>
    <ligand>
        <name>Zn(2+)</name>
        <dbReference type="ChEBI" id="CHEBI:29105"/>
        <label>2</label>
    </ligand>
</feature>
<dbReference type="EC" id="3.1.21.2" evidence="8"/>
<feature type="domain" description="Xylose isomerase-like TIM barrel" evidence="9">
    <location>
        <begin position="19"/>
        <end position="269"/>
    </location>
</feature>
<dbReference type="PROSITE" id="PS00730">
    <property type="entry name" value="AP_NUCLEASE_F2_2"/>
    <property type="match status" value="1"/>
</dbReference>
<dbReference type="InterPro" id="IPR036237">
    <property type="entry name" value="Xyl_isomerase-like_sf"/>
</dbReference>
<feature type="binding site" evidence="8">
    <location>
        <position position="223"/>
    </location>
    <ligand>
        <name>Zn(2+)</name>
        <dbReference type="ChEBI" id="CHEBI:29105"/>
        <label>3</label>
    </ligand>
</feature>
<dbReference type="EMBL" id="JAPYYP010000010">
    <property type="protein sequence ID" value="MDA5108724.1"/>
    <property type="molecule type" value="Genomic_DNA"/>
</dbReference>
<evidence type="ECO:0000256" key="8">
    <source>
        <dbReference type="HAMAP-Rule" id="MF_00152"/>
    </source>
</evidence>
<keyword evidence="5 8" id="KW-0378">Hydrolase</keyword>
<dbReference type="Pfam" id="PF01261">
    <property type="entry name" value="AP_endonuc_2"/>
    <property type="match status" value="1"/>
</dbReference>
<feature type="binding site" evidence="8">
    <location>
        <position position="178"/>
    </location>
    <ligand>
        <name>Zn(2+)</name>
        <dbReference type="ChEBI" id="CHEBI:29105"/>
        <label>3</label>
    </ligand>
</feature>
<comment type="cofactor">
    <cofactor evidence="8">
        <name>Zn(2+)</name>
        <dbReference type="ChEBI" id="CHEBI:29105"/>
    </cofactor>
    <text evidence="8">Binds 3 Zn(2+) ions.</text>
</comment>
<feature type="binding site" evidence="8">
    <location>
        <position position="65"/>
    </location>
    <ligand>
        <name>Zn(2+)</name>
        <dbReference type="ChEBI" id="CHEBI:29105"/>
        <label>1</label>
    </ligand>
</feature>
<comment type="catalytic activity">
    <reaction evidence="8">
        <text>Endonucleolytic cleavage to 5'-phosphooligonucleotide end-products.</text>
        <dbReference type="EC" id="3.1.21.2"/>
    </reaction>
</comment>
<dbReference type="SMART" id="SM00518">
    <property type="entry name" value="AP2Ec"/>
    <property type="match status" value="1"/>
</dbReference>
<name>A0A9X3Z3I2_9BACL</name>
<dbReference type="GO" id="GO:0003677">
    <property type="term" value="F:DNA binding"/>
    <property type="evidence" value="ECO:0007669"/>
    <property type="project" value="InterPro"/>
</dbReference>
<keyword evidence="6 8" id="KW-0862">Zinc</keyword>
<dbReference type="InterPro" id="IPR013022">
    <property type="entry name" value="Xyl_isomerase-like_TIM-brl"/>
</dbReference>
<dbReference type="GO" id="GO:0003906">
    <property type="term" value="F:DNA-(apurinic or apyrimidinic site) endonuclease activity"/>
    <property type="evidence" value="ECO:0007669"/>
    <property type="project" value="TreeGrafter"/>
</dbReference>
<evidence type="ECO:0000256" key="7">
    <source>
        <dbReference type="ARBA" id="ARBA00023204"/>
    </source>
</evidence>
<dbReference type="GO" id="GO:0008833">
    <property type="term" value="F:deoxyribonuclease IV (phage-T4-induced) activity"/>
    <property type="evidence" value="ECO:0007669"/>
    <property type="project" value="UniProtKB-UniRule"/>
</dbReference>
<dbReference type="AlphaFoldDB" id="A0A9X3Z3I2"/>
<dbReference type="NCBIfam" id="TIGR00587">
    <property type="entry name" value="nfo"/>
    <property type="match status" value="1"/>
</dbReference>
<feature type="binding site" evidence="8">
    <location>
        <position position="105"/>
    </location>
    <ligand>
        <name>Zn(2+)</name>
        <dbReference type="ChEBI" id="CHEBI:29105"/>
        <label>1</label>
    </ligand>
</feature>
<keyword evidence="7 8" id="KW-0234">DNA repair</keyword>
<comment type="similarity">
    <text evidence="1 8">Belongs to the AP endonuclease 2 family.</text>
</comment>
<dbReference type="PROSITE" id="PS51432">
    <property type="entry name" value="AP_NUCLEASE_F2_4"/>
    <property type="match status" value="1"/>
</dbReference>
<organism evidence="10 11">
    <name type="scientific">Brevibacillus thermoruber</name>
    <dbReference type="NCBI Taxonomy" id="33942"/>
    <lineage>
        <taxon>Bacteria</taxon>
        <taxon>Bacillati</taxon>
        <taxon>Bacillota</taxon>
        <taxon>Bacilli</taxon>
        <taxon>Bacillales</taxon>
        <taxon>Paenibacillaceae</taxon>
        <taxon>Brevibacillus</taxon>
    </lineage>
</organism>
<evidence type="ECO:0000256" key="1">
    <source>
        <dbReference type="ARBA" id="ARBA00005340"/>
    </source>
</evidence>
<keyword evidence="3 8" id="KW-0479">Metal-binding</keyword>
<comment type="caution">
    <text evidence="10">The sequence shown here is derived from an EMBL/GenBank/DDBJ whole genome shotgun (WGS) entry which is preliminary data.</text>
</comment>
<dbReference type="Proteomes" id="UP001151071">
    <property type="component" value="Unassembled WGS sequence"/>
</dbReference>
<dbReference type="PANTHER" id="PTHR21445:SF0">
    <property type="entry name" value="APURINIC-APYRIMIDINIC ENDONUCLEASE"/>
    <property type="match status" value="1"/>
</dbReference>
<gene>
    <name evidence="8" type="primary">nfo</name>
    <name evidence="10" type="ORF">O3V59_10150</name>
</gene>
<dbReference type="GO" id="GO:0008081">
    <property type="term" value="F:phosphoric diester hydrolase activity"/>
    <property type="evidence" value="ECO:0007669"/>
    <property type="project" value="TreeGrafter"/>
</dbReference>
<dbReference type="FunFam" id="3.20.20.150:FF:000001">
    <property type="entry name" value="Probable endonuclease 4"/>
    <property type="match status" value="1"/>
</dbReference>
<keyword evidence="2 8" id="KW-0540">Nuclease</keyword>
<protein>
    <recommendedName>
        <fullName evidence="8">Probable endonuclease 4</fullName>
        <ecNumber evidence="8">3.1.21.2</ecNumber>
    </recommendedName>
    <alternativeName>
        <fullName evidence="8">Endodeoxyribonuclease IV</fullName>
    </alternativeName>
    <alternativeName>
        <fullName evidence="8">Endonuclease IV</fullName>
    </alternativeName>
</protein>
<dbReference type="InterPro" id="IPR018246">
    <property type="entry name" value="AP_endonuc_F2_Zn_BS"/>
</dbReference>
<accession>A0A9X3Z3I2</accession>
<evidence type="ECO:0000256" key="3">
    <source>
        <dbReference type="ARBA" id="ARBA00022723"/>
    </source>
</evidence>
<evidence type="ECO:0000313" key="10">
    <source>
        <dbReference type="EMBL" id="MDA5108724.1"/>
    </source>
</evidence>
<keyword evidence="4 8" id="KW-0227">DNA damage</keyword>
<evidence type="ECO:0000313" key="11">
    <source>
        <dbReference type="Proteomes" id="UP001151071"/>
    </source>
</evidence>
<keyword evidence="11" id="KW-1185">Reference proteome</keyword>
<evidence type="ECO:0000256" key="4">
    <source>
        <dbReference type="ARBA" id="ARBA00022763"/>
    </source>
</evidence>
<dbReference type="PANTHER" id="PTHR21445">
    <property type="entry name" value="ENDONUCLEASE IV ENDODEOXYRIBONUCLEASE IV"/>
    <property type="match status" value="1"/>
</dbReference>
<dbReference type="InterPro" id="IPR001719">
    <property type="entry name" value="AP_endonuc_2"/>
</dbReference>